<proteinExistence type="inferred from homology"/>
<comment type="similarity">
    <text evidence="9">Belongs to the TatA/E family.</text>
</comment>
<comment type="subunit">
    <text evidence="9">Forms a complex with TatC.</text>
</comment>
<feature type="region of interest" description="Disordered" evidence="10">
    <location>
        <begin position="36"/>
        <end position="56"/>
    </location>
</feature>
<feature type="transmembrane region" description="Helical" evidence="9">
    <location>
        <begin position="6"/>
        <end position="22"/>
    </location>
</feature>
<keyword evidence="6 9" id="KW-1133">Transmembrane helix</keyword>
<evidence type="ECO:0000256" key="6">
    <source>
        <dbReference type="ARBA" id="ARBA00022989"/>
    </source>
</evidence>
<sequence length="56" mass="6032">MFGLGLPEVGIIAIVALVIFGPKKIPEMGSALGKTLRGFKQEMNKPTSEQDDQQDS</sequence>
<dbReference type="GO" id="GO:0033281">
    <property type="term" value="C:TAT protein transport complex"/>
    <property type="evidence" value="ECO:0007669"/>
    <property type="project" value="UniProtKB-UniRule"/>
</dbReference>
<evidence type="ECO:0000256" key="1">
    <source>
        <dbReference type="ARBA" id="ARBA00004162"/>
    </source>
</evidence>
<keyword evidence="4 9" id="KW-0812">Transmembrane</keyword>
<dbReference type="Pfam" id="PF02416">
    <property type="entry name" value="TatA_B_E"/>
    <property type="match status" value="1"/>
</dbReference>
<dbReference type="NCBIfam" id="NF011430">
    <property type="entry name" value="PRK14861.1"/>
    <property type="match status" value="1"/>
</dbReference>
<evidence type="ECO:0000256" key="4">
    <source>
        <dbReference type="ARBA" id="ARBA00022692"/>
    </source>
</evidence>
<dbReference type="Gene3D" id="1.20.5.3310">
    <property type="match status" value="1"/>
</dbReference>
<evidence type="ECO:0000256" key="9">
    <source>
        <dbReference type="HAMAP-Rule" id="MF_00236"/>
    </source>
</evidence>
<keyword evidence="8 9" id="KW-0472">Membrane</keyword>
<dbReference type="InterPro" id="IPR006312">
    <property type="entry name" value="TatA/E"/>
</dbReference>
<dbReference type="InterPro" id="IPR003369">
    <property type="entry name" value="TatA/B/E"/>
</dbReference>
<dbReference type="AlphaFoldDB" id="A0A6J4HSP2"/>
<evidence type="ECO:0000256" key="10">
    <source>
        <dbReference type="SAM" id="MobiDB-lite"/>
    </source>
</evidence>
<evidence type="ECO:0000256" key="3">
    <source>
        <dbReference type="ARBA" id="ARBA00022475"/>
    </source>
</evidence>
<keyword evidence="2 9" id="KW-0813">Transport</keyword>
<organism evidence="11">
    <name type="scientific">uncultured Coleofasciculus sp</name>
    <dbReference type="NCBI Taxonomy" id="1267456"/>
    <lineage>
        <taxon>Bacteria</taxon>
        <taxon>Bacillati</taxon>
        <taxon>Cyanobacteriota</taxon>
        <taxon>Cyanophyceae</taxon>
        <taxon>Coleofasciculales</taxon>
        <taxon>Coleofasciculaceae</taxon>
        <taxon>Coleofasciculus</taxon>
        <taxon>environmental samples</taxon>
    </lineage>
</organism>
<comment type="function">
    <text evidence="9">Part of the twin-arginine translocation (Tat) system that transports large folded proteins containing a characteristic twin-arginine motif in their signal peptide across membranes. TatA could form the protein-conducting channel of the Tat system.</text>
</comment>
<accession>A0A6J4HSP2</accession>
<comment type="subcellular location">
    <subcellularLocation>
        <location evidence="1 9">Cell membrane</location>
        <topology evidence="1 9">Single-pass membrane protein</topology>
    </subcellularLocation>
</comment>
<dbReference type="EMBL" id="CADCTM010000149">
    <property type="protein sequence ID" value="CAA9232325.1"/>
    <property type="molecule type" value="Genomic_DNA"/>
</dbReference>
<reference evidence="11" key="1">
    <citation type="submission" date="2020-02" db="EMBL/GenBank/DDBJ databases">
        <authorList>
            <person name="Meier V. D."/>
        </authorList>
    </citation>
    <scope>NUCLEOTIDE SEQUENCE</scope>
    <source>
        <strain evidence="11">AVDCRST_MAG92</strain>
    </source>
</reference>
<dbReference type="PANTHER" id="PTHR42982:SF1">
    <property type="entry name" value="SEC-INDEPENDENT PROTEIN TRANSLOCASE PROTEIN TATA"/>
    <property type="match status" value="1"/>
</dbReference>
<dbReference type="GO" id="GO:0008320">
    <property type="term" value="F:protein transmembrane transporter activity"/>
    <property type="evidence" value="ECO:0007669"/>
    <property type="project" value="UniProtKB-UniRule"/>
</dbReference>
<dbReference type="NCBIfam" id="TIGR01411">
    <property type="entry name" value="tatAE"/>
    <property type="match status" value="1"/>
</dbReference>
<evidence type="ECO:0000256" key="5">
    <source>
        <dbReference type="ARBA" id="ARBA00022927"/>
    </source>
</evidence>
<dbReference type="GO" id="GO:0043953">
    <property type="term" value="P:protein transport by the Tat complex"/>
    <property type="evidence" value="ECO:0007669"/>
    <property type="project" value="UniProtKB-UniRule"/>
</dbReference>
<evidence type="ECO:0000256" key="8">
    <source>
        <dbReference type="ARBA" id="ARBA00023136"/>
    </source>
</evidence>
<protein>
    <recommendedName>
        <fullName evidence="9">Sec-independent protein translocase protein TatA</fullName>
    </recommendedName>
</protein>
<keyword evidence="7 9" id="KW-0811">Translocation</keyword>
<dbReference type="HAMAP" id="MF_00236">
    <property type="entry name" value="TatA_E"/>
    <property type="match status" value="1"/>
</dbReference>
<evidence type="ECO:0000313" key="11">
    <source>
        <dbReference type="EMBL" id="CAA9232325.1"/>
    </source>
</evidence>
<name>A0A6J4HSP2_9CYAN</name>
<dbReference type="PRINTS" id="PR01506">
    <property type="entry name" value="TATBPROTEIN"/>
</dbReference>
<evidence type="ECO:0000256" key="2">
    <source>
        <dbReference type="ARBA" id="ARBA00022448"/>
    </source>
</evidence>
<dbReference type="PANTHER" id="PTHR42982">
    <property type="entry name" value="SEC-INDEPENDENT PROTEIN TRANSLOCASE PROTEIN TATA"/>
    <property type="match status" value="1"/>
</dbReference>
<gene>
    <name evidence="9" type="primary">tatA</name>
    <name evidence="11" type="ORF">AVDCRST_MAG92-1087</name>
</gene>
<keyword evidence="3 9" id="KW-1003">Cell membrane</keyword>
<evidence type="ECO:0000256" key="7">
    <source>
        <dbReference type="ARBA" id="ARBA00023010"/>
    </source>
</evidence>
<keyword evidence="5 9" id="KW-0653">Protein transport</keyword>